<dbReference type="SUPFAM" id="SSF52777">
    <property type="entry name" value="CoA-dependent acyltransferases"/>
    <property type="match status" value="2"/>
</dbReference>
<evidence type="ECO:0000313" key="2">
    <source>
        <dbReference type="EMBL" id="GGH49207.1"/>
    </source>
</evidence>
<protein>
    <recommendedName>
        <fullName evidence="1">Condensation domain-containing protein</fullName>
    </recommendedName>
</protein>
<keyword evidence="3" id="KW-1185">Reference proteome</keyword>
<evidence type="ECO:0000313" key="3">
    <source>
        <dbReference type="Proteomes" id="UP000600214"/>
    </source>
</evidence>
<name>A0ABQ1Z5Y0_9BACT</name>
<reference evidence="3" key="1">
    <citation type="journal article" date="2019" name="Int. J. Syst. Evol. Microbiol.">
        <title>The Global Catalogue of Microorganisms (GCM) 10K type strain sequencing project: providing services to taxonomists for standard genome sequencing and annotation.</title>
        <authorList>
            <consortium name="The Broad Institute Genomics Platform"/>
            <consortium name="The Broad Institute Genome Sequencing Center for Infectious Disease"/>
            <person name="Wu L."/>
            <person name="Ma J."/>
        </authorList>
    </citation>
    <scope>NUCLEOTIDE SEQUENCE [LARGE SCALE GENOMIC DNA]</scope>
    <source>
        <strain evidence="3">CGMCC 1.15288</strain>
    </source>
</reference>
<dbReference type="EMBL" id="BMIA01000004">
    <property type="protein sequence ID" value="GGH49207.1"/>
    <property type="molecule type" value="Genomic_DNA"/>
</dbReference>
<proteinExistence type="predicted"/>
<dbReference type="InterPro" id="IPR023213">
    <property type="entry name" value="CAT-like_dom_sf"/>
</dbReference>
<dbReference type="Gene3D" id="3.30.559.10">
    <property type="entry name" value="Chloramphenicol acetyltransferase-like domain"/>
    <property type="match status" value="1"/>
</dbReference>
<dbReference type="RefSeq" id="WP_188937748.1">
    <property type="nucleotide sequence ID" value="NZ_BMIA01000004.1"/>
</dbReference>
<accession>A0ABQ1Z5Y0</accession>
<dbReference type="Gene3D" id="3.30.559.30">
    <property type="entry name" value="Nonribosomal peptide synthetase, condensation domain"/>
    <property type="match status" value="1"/>
</dbReference>
<gene>
    <name evidence="2" type="ORF">GCM10007423_51010</name>
</gene>
<dbReference type="InterPro" id="IPR001242">
    <property type="entry name" value="Condensation_dom"/>
</dbReference>
<organism evidence="2 3">
    <name type="scientific">Dyadobacter endophyticus</name>
    <dbReference type="NCBI Taxonomy" id="1749036"/>
    <lineage>
        <taxon>Bacteria</taxon>
        <taxon>Pseudomonadati</taxon>
        <taxon>Bacteroidota</taxon>
        <taxon>Cytophagia</taxon>
        <taxon>Cytophagales</taxon>
        <taxon>Spirosomataceae</taxon>
        <taxon>Dyadobacter</taxon>
    </lineage>
</organism>
<dbReference type="PANTHER" id="PTHR28037:SF1">
    <property type="entry name" value="ALCOHOL O-ACETYLTRANSFERASE 1-RELATED"/>
    <property type="match status" value="1"/>
</dbReference>
<dbReference type="PANTHER" id="PTHR28037">
    <property type="entry name" value="ALCOHOL O-ACETYLTRANSFERASE 1-RELATED"/>
    <property type="match status" value="1"/>
</dbReference>
<sequence>MKRNLLFLERVLFGNGSEPFHGVYALKINGQLNQGQLRTALARLQEKYAMLRTAIGIDATGLPFFHTPPSRPDIPLRIVERADDDDWNRETVRELGTSFDIKNGPLLRITWIRSAEVSDLIMAFHHCMCDGGSGVALLNDLLTLLDDLQAEIGKAPAFRNIRDLIPAELLHNRRNRFKAKFSAALVHAGLSLGSLFISTKRKSGPRSGGPRTGDYLVNWKLGSEQSKALFRQCKKEGVTVNTAIGLALMEAFKAINGPGAHGKATCPVDIRRYMPEVKRDMLFSYGLALNIGLKQAFGNSFWEKAKTLQIHVSKQMARLDPYEFTMIMEASHRSVHKLRRFLTYAKVGNDFMFSNMGKLDIPAQFRHFTVETIYSPTVIGPFANPNTIITTTFKGQMDFSFVSNQEFMQRATAMQIREKAMEILFETVFIPDSVRL</sequence>
<dbReference type="Proteomes" id="UP000600214">
    <property type="component" value="Unassembled WGS sequence"/>
</dbReference>
<comment type="caution">
    <text evidence="2">The sequence shown here is derived from an EMBL/GenBank/DDBJ whole genome shotgun (WGS) entry which is preliminary data.</text>
</comment>
<dbReference type="InterPro" id="IPR052058">
    <property type="entry name" value="Alcohol_O-acetyltransferase"/>
</dbReference>
<feature type="domain" description="Condensation" evidence="1">
    <location>
        <begin position="24"/>
        <end position="146"/>
    </location>
</feature>
<dbReference type="Pfam" id="PF00668">
    <property type="entry name" value="Condensation"/>
    <property type="match status" value="1"/>
</dbReference>
<evidence type="ECO:0000259" key="1">
    <source>
        <dbReference type="Pfam" id="PF00668"/>
    </source>
</evidence>